<dbReference type="Proteomes" id="UP000006085">
    <property type="component" value="Unassembled WGS sequence"/>
</dbReference>
<reference evidence="1 2" key="1">
    <citation type="submission" date="2012-07" db="EMBL/GenBank/DDBJ databases">
        <title>The Genome Sequence of Bergeyella zoohelcum ATCC 43767.</title>
        <authorList>
            <consortium name="The Broad Institute Genome Sequencing Platform"/>
            <person name="Earl A."/>
            <person name="Ward D."/>
            <person name="Feldgarden M."/>
            <person name="Gevers D."/>
            <person name="Huys G."/>
            <person name="Walker B."/>
            <person name="Young S.K."/>
            <person name="Zeng Q."/>
            <person name="Gargeya S."/>
            <person name="Fitzgerald M."/>
            <person name="Haas B."/>
            <person name="Abouelleil A."/>
            <person name="Alvarado L."/>
            <person name="Arachchi H.M."/>
            <person name="Berlin A.M."/>
            <person name="Chapman S.B."/>
            <person name="Goldberg J."/>
            <person name="Griggs A."/>
            <person name="Gujja S."/>
            <person name="Hansen M."/>
            <person name="Howarth C."/>
            <person name="Imamovic A."/>
            <person name="Larimer J."/>
            <person name="McCowen C."/>
            <person name="Montmayeur A."/>
            <person name="Murphy C."/>
            <person name="Neiman D."/>
            <person name="Pearson M."/>
            <person name="Priest M."/>
            <person name="Roberts A."/>
            <person name="Saif S."/>
            <person name="Shea T."/>
            <person name="Sisk P."/>
            <person name="Sykes S."/>
            <person name="Wortman J."/>
            <person name="Nusbaum C."/>
            <person name="Birren B."/>
        </authorList>
    </citation>
    <scope>NUCLEOTIDE SEQUENCE [LARGE SCALE GENOMIC DNA]</scope>
    <source>
        <strain evidence="1 2">ATCC 43767</strain>
    </source>
</reference>
<gene>
    <name evidence="1" type="ORF">HMPREF9699_01442</name>
</gene>
<name>K1M2Z2_9FLAO</name>
<evidence type="ECO:0000313" key="2">
    <source>
        <dbReference type="Proteomes" id="UP000006085"/>
    </source>
</evidence>
<proteinExistence type="predicted"/>
<dbReference type="eggNOG" id="COG5545">
    <property type="taxonomic scope" value="Bacteria"/>
</dbReference>
<keyword evidence="2" id="KW-1185">Reference proteome</keyword>
<dbReference type="EMBL" id="AGYA01000025">
    <property type="protein sequence ID" value="EKB56713.1"/>
    <property type="molecule type" value="Genomic_DNA"/>
</dbReference>
<organism evidence="1 2">
    <name type="scientific">Bergeyella zoohelcum ATCC 43767</name>
    <dbReference type="NCBI Taxonomy" id="883096"/>
    <lineage>
        <taxon>Bacteria</taxon>
        <taxon>Pseudomonadati</taxon>
        <taxon>Bacteroidota</taxon>
        <taxon>Flavobacteriia</taxon>
        <taxon>Flavobacteriales</taxon>
        <taxon>Weeksellaceae</taxon>
        <taxon>Bergeyella</taxon>
    </lineage>
</organism>
<dbReference type="RefSeq" id="WP_002663669.1">
    <property type="nucleotide sequence ID" value="NZ_JH932293.1"/>
</dbReference>
<sequence>MKNNQLYHIEKGTNTVFDKTLEYINNKYNLRFNTISLDYEIKLKESNDWSVLNLNSLLIELTRASIKITPQKLEILIRSDFIKSYNPIKEYFEKLEDWDGNDYIKELTN</sequence>
<dbReference type="AlphaFoldDB" id="K1M2Z2"/>
<evidence type="ECO:0000313" key="1">
    <source>
        <dbReference type="EMBL" id="EKB56713.1"/>
    </source>
</evidence>
<dbReference type="HOGENOM" id="CLU_2178678_0_0_10"/>
<protein>
    <submittedName>
        <fullName evidence="1">Uncharacterized protein</fullName>
    </submittedName>
</protein>
<dbReference type="STRING" id="883096.HMPREF9699_01442"/>
<dbReference type="OrthoDB" id="9801888at2"/>
<accession>K1M2Z2</accession>
<comment type="caution">
    <text evidence="1">The sequence shown here is derived from an EMBL/GenBank/DDBJ whole genome shotgun (WGS) entry which is preliminary data.</text>
</comment>